<dbReference type="PROSITE" id="PS51767">
    <property type="entry name" value="PEPTIDASE_A1"/>
    <property type="match status" value="1"/>
</dbReference>
<comment type="similarity">
    <text evidence="1">Belongs to the peptidase A1 family.</text>
</comment>
<feature type="signal peptide" evidence="2">
    <location>
        <begin position="1"/>
        <end position="18"/>
    </location>
</feature>
<protein>
    <recommendedName>
        <fullName evidence="3">Peptidase A1 domain-containing protein</fullName>
    </recommendedName>
</protein>
<feature type="domain" description="Peptidase A1" evidence="3">
    <location>
        <begin position="40"/>
        <end position="370"/>
    </location>
</feature>
<keyword evidence="2" id="KW-0732">Signal</keyword>
<feature type="chain" id="PRO_5046301289" description="Peptidase A1 domain-containing protein" evidence="2">
    <location>
        <begin position="19"/>
        <end position="376"/>
    </location>
</feature>
<dbReference type="PANTHER" id="PTHR47966">
    <property type="entry name" value="BETA-SITE APP-CLEAVING ENZYME, ISOFORM A-RELATED"/>
    <property type="match status" value="1"/>
</dbReference>
<keyword evidence="5" id="KW-1185">Reference proteome</keyword>
<dbReference type="InterPro" id="IPR033121">
    <property type="entry name" value="PEPTIDASE_A1"/>
</dbReference>
<dbReference type="PRINTS" id="PR00792">
    <property type="entry name" value="PEPSIN"/>
</dbReference>
<evidence type="ECO:0000259" key="3">
    <source>
        <dbReference type="PROSITE" id="PS51767"/>
    </source>
</evidence>
<evidence type="ECO:0000313" key="4">
    <source>
        <dbReference type="EMBL" id="KAK4503028.1"/>
    </source>
</evidence>
<dbReference type="Pfam" id="PF00026">
    <property type="entry name" value="Asp"/>
    <property type="match status" value="1"/>
</dbReference>
<dbReference type="PANTHER" id="PTHR47966:SF47">
    <property type="entry name" value="ENDOPEPTIDASE, PUTATIVE (AFU_ORTHOLOGUE AFUA_3G01220)-RELATED"/>
    <property type="match status" value="1"/>
</dbReference>
<dbReference type="EMBL" id="JAXOVC010000004">
    <property type="protein sequence ID" value="KAK4503028.1"/>
    <property type="molecule type" value="Genomic_DNA"/>
</dbReference>
<sequence>MSFQTITLALLLGATASATSPRKAYTAPLKHITFEGLPEYAVDVQFGSKTYPLLFDLGSPVQWVVGSAFQCLDANNATLPQAECEFAAGFPGNFSEGMRSPPGSQFQLGFLAPNGLGSVQGASGFEKLGIAGLEVDRQQVGRVDKVTNIQGANGSISGILGIGASDVANQTLFFVDAARKGLVDPVMSVMLQRQSACSGAGEVVFGGLPHAYQGTEGFTTVPFITKNGSWTSYRFDLDAVKVGDEVFPEQANSPAGIDSGLPLILVANDTAAKINAKFDPPAQFDPHATFYTKQWKVDCSAKTPDFAARINGTDFKMNPLDKIIQFEDDPHACYSVFTNSSVASGTVLGNAFLRNVLLAIDVQKHEFHWAPHVDYD</sequence>
<dbReference type="InterPro" id="IPR034164">
    <property type="entry name" value="Pepsin-like_dom"/>
</dbReference>
<evidence type="ECO:0000256" key="1">
    <source>
        <dbReference type="ARBA" id="ARBA00007447"/>
    </source>
</evidence>
<proteinExistence type="inferred from homology"/>
<evidence type="ECO:0000313" key="5">
    <source>
        <dbReference type="Proteomes" id="UP001305779"/>
    </source>
</evidence>
<dbReference type="InterPro" id="IPR021109">
    <property type="entry name" value="Peptidase_aspartic_dom_sf"/>
</dbReference>
<accession>A0ABR0EPB2</accession>
<dbReference type="CDD" id="cd05471">
    <property type="entry name" value="pepsin_like"/>
    <property type="match status" value="1"/>
</dbReference>
<dbReference type="InterPro" id="IPR001461">
    <property type="entry name" value="Aspartic_peptidase_A1"/>
</dbReference>
<reference evidence="4 5" key="1">
    <citation type="journal article" date="2023" name="G3 (Bethesda)">
        <title>A chromosome-level genome assembly of Zasmidium syzygii isolated from banana leaves.</title>
        <authorList>
            <person name="van Westerhoven A.C."/>
            <person name="Mehrabi R."/>
            <person name="Talebi R."/>
            <person name="Steentjes M.B.F."/>
            <person name="Corcolon B."/>
            <person name="Chong P.A."/>
            <person name="Kema G.H.J."/>
            <person name="Seidl M.F."/>
        </authorList>
    </citation>
    <scope>NUCLEOTIDE SEQUENCE [LARGE SCALE GENOMIC DNA]</scope>
    <source>
        <strain evidence="4 5">P124</strain>
    </source>
</reference>
<gene>
    <name evidence="4" type="ORF">PRZ48_006455</name>
</gene>
<name>A0ABR0EPB2_ZASCE</name>
<dbReference type="SUPFAM" id="SSF50630">
    <property type="entry name" value="Acid proteases"/>
    <property type="match status" value="1"/>
</dbReference>
<dbReference type="Proteomes" id="UP001305779">
    <property type="component" value="Unassembled WGS sequence"/>
</dbReference>
<organism evidence="4 5">
    <name type="scientific">Zasmidium cellare</name>
    <name type="common">Wine cellar mold</name>
    <name type="synonym">Racodium cellare</name>
    <dbReference type="NCBI Taxonomy" id="395010"/>
    <lineage>
        <taxon>Eukaryota</taxon>
        <taxon>Fungi</taxon>
        <taxon>Dikarya</taxon>
        <taxon>Ascomycota</taxon>
        <taxon>Pezizomycotina</taxon>
        <taxon>Dothideomycetes</taxon>
        <taxon>Dothideomycetidae</taxon>
        <taxon>Mycosphaerellales</taxon>
        <taxon>Mycosphaerellaceae</taxon>
        <taxon>Zasmidium</taxon>
    </lineage>
</organism>
<dbReference type="Gene3D" id="2.40.70.10">
    <property type="entry name" value="Acid Proteases"/>
    <property type="match status" value="2"/>
</dbReference>
<comment type="caution">
    <text evidence="4">The sequence shown here is derived from an EMBL/GenBank/DDBJ whole genome shotgun (WGS) entry which is preliminary data.</text>
</comment>
<evidence type="ECO:0000256" key="2">
    <source>
        <dbReference type="SAM" id="SignalP"/>
    </source>
</evidence>